<organism evidence="9 10">
    <name type="scientific">Halovivax cerinus</name>
    <dbReference type="NCBI Taxonomy" id="1487865"/>
    <lineage>
        <taxon>Archaea</taxon>
        <taxon>Methanobacteriati</taxon>
        <taxon>Methanobacteriota</taxon>
        <taxon>Stenosarchaea group</taxon>
        <taxon>Halobacteria</taxon>
        <taxon>Halobacteriales</taxon>
        <taxon>Natrialbaceae</taxon>
        <taxon>Halovivax</taxon>
    </lineage>
</organism>
<dbReference type="Pfam" id="PF02687">
    <property type="entry name" value="FtsX"/>
    <property type="match status" value="1"/>
</dbReference>
<feature type="region of interest" description="Disordered" evidence="6">
    <location>
        <begin position="160"/>
        <end position="181"/>
    </location>
</feature>
<evidence type="ECO:0000259" key="8">
    <source>
        <dbReference type="Pfam" id="PF02687"/>
    </source>
</evidence>
<evidence type="ECO:0000313" key="9">
    <source>
        <dbReference type="EMBL" id="MFC3957866.1"/>
    </source>
</evidence>
<evidence type="ECO:0000256" key="1">
    <source>
        <dbReference type="ARBA" id="ARBA00004651"/>
    </source>
</evidence>
<feature type="transmembrane region" description="Helical" evidence="7">
    <location>
        <begin position="340"/>
        <end position="369"/>
    </location>
</feature>
<dbReference type="PANTHER" id="PTHR30489:SF0">
    <property type="entry name" value="LIPOPROTEIN-RELEASING SYSTEM TRANSMEMBRANE PROTEIN LOLE"/>
    <property type="match status" value="1"/>
</dbReference>
<gene>
    <name evidence="9" type="ORF">ACFOUR_05705</name>
</gene>
<dbReference type="InterPro" id="IPR051447">
    <property type="entry name" value="Lipoprotein-release_system"/>
</dbReference>
<comment type="caution">
    <text evidence="9">The sequence shown here is derived from an EMBL/GenBank/DDBJ whole genome shotgun (WGS) entry which is preliminary data.</text>
</comment>
<dbReference type="InterPro" id="IPR003838">
    <property type="entry name" value="ABC3_permease_C"/>
</dbReference>
<proteinExistence type="predicted"/>
<dbReference type="PANTHER" id="PTHR30489">
    <property type="entry name" value="LIPOPROTEIN-RELEASING SYSTEM TRANSMEMBRANE PROTEIN LOLE"/>
    <property type="match status" value="1"/>
</dbReference>
<feature type="domain" description="ABC3 transporter permease C-terminal" evidence="8">
    <location>
        <begin position="298"/>
        <end position="415"/>
    </location>
</feature>
<evidence type="ECO:0000256" key="3">
    <source>
        <dbReference type="ARBA" id="ARBA00022692"/>
    </source>
</evidence>
<feature type="transmembrane region" description="Helical" evidence="7">
    <location>
        <begin position="291"/>
        <end position="319"/>
    </location>
</feature>
<dbReference type="GO" id="GO:0005886">
    <property type="term" value="C:plasma membrane"/>
    <property type="evidence" value="ECO:0007669"/>
    <property type="project" value="UniProtKB-SubCell"/>
</dbReference>
<keyword evidence="3 7" id="KW-0812">Transmembrane</keyword>
<name>A0ABD5NLP0_9EURY</name>
<sequence>MGGRGMGRRLAARTEALVRIALARVRGQLTGVAAGKATAIVFAVSVTLALLVVVSGLALALVGGGVATDTDADVVVEPTDGGSLSSVNGIERPRLANATAGAAEIRDADGVSQATPVFVETVPVRTADEPADDAAEYVRILAVGVDPESADGRVAGLSTAGLDADGTANASASGDGDDGPLSDGLVLSETAADRLDVTVGDTVVVASGTDGYPVTVTAVESVSGDADTPVALVDRSALLAFAGASEDSLADRILVWGEDDAAVAAASTAFPSATVESTGSTHPADLFDDELALATSLVATVIALVVCALFIATTAGLAVAEDRPQLAVLSAVGFSNASRLAVVATTVLATVLGGSILGFGLGVFAGYGVNALSAAVLGTAPIVVLHPLFAPYTMLVAVAAGLLALPYPLSIAARTDVLGEIDG</sequence>
<evidence type="ECO:0000256" key="5">
    <source>
        <dbReference type="ARBA" id="ARBA00023136"/>
    </source>
</evidence>
<keyword evidence="10" id="KW-1185">Reference proteome</keyword>
<dbReference type="Proteomes" id="UP001595846">
    <property type="component" value="Unassembled WGS sequence"/>
</dbReference>
<evidence type="ECO:0000256" key="4">
    <source>
        <dbReference type="ARBA" id="ARBA00022989"/>
    </source>
</evidence>
<evidence type="ECO:0000256" key="6">
    <source>
        <dbReference type="SAM" id="MobiDB-lite"/>
    </source>
</evidence>
<reference evidence="9 10" key="1">
    <citation type="journal article" date="2019" name="Int. J. Syst. Evol. Microbiol.">
        <title>The Global Catalogue of Microorganisms (GCM) 10K type strain sequencing project: providing services to taxonomists for standard genome sequencing and annotation.</title>
        <authorList>
            <consortium name="The Broad Institute Genomics Platform"/>
            <consortium name="The Broad Institute Genome Sequencing Center for Infectious Disease"/>
            <person name="Wu L."/>
            <person name="Ma J."/>
        </authorList>
    </citation>
    <scope>NUCLEOTIDE SEQUENCE [LARGE SCALE GENOMIC DNA]</scope>
    <source>
        <strain evidence="9 10">IBRC-M 10256</strain>
    </source>
</reference>
<comment type="subcellular location">
    <subcellularLocation>
        <location evidence="1">Cell membrane</location>
        <topology evidence="1">Multi-pass membrane protein</topology>
    </subcellularLocation>
</comment>
<keyword evidence="5 7" id="KW-0472">Membrane</keyword>
<feature type="transmembrane region" description="Helical" evidence="7">
    <location>
        <begin position="39"/>
        <end position="62"/>
    </location>
</feature>
<dbReference type="RefSeq" id="WP_382274024.1">
    <property type="nucleotide sequence ID" value="NZ_JBHSAQ010000002.1"/>
</dbReference>
<feature type="transmembrane region" description="Helical" evidence="7">
    <location>
        <begin position="389"/>
        <end position="409"/>
    </location>
</feature>
<dbReference type="AlphaFoldDB" id="A0ABD5NLP0"/>
<accession>A0ABD5NLP0</accession>
<protein>
    <submittedName>
        <fullName evidence="9">ABC transporter permease</fullName>
    </submittedName>
</protein>
<keyword evidence="4 7" id="KW-1133">Transmembrane helix</keyword>
<evidence type="ECO:0000256" key="2">
    <source>
        <dbReference type="ARBA" id="ARBA00022475"/>
    </source>
</evidence>
<keyword evidence="2" id="KW-1003">Cell membrane</keyword>
<evidence type="ECO:0000313" key="10">
    <source>
        <dbReference type="Proteomes" id="UP001595846"/>
    </source>
</evidence>
<dbReference type="EMBL" id="JBHSAQ010000002">
    <property type="protein sequence ID" value="MFC3957866.1"/>
    <property type="molecule type" value="Genomic_DNA"/>
</dbReference>
<feature type="compositionally biased region" description="Low complexity" evidence="6">
    <location>
        <begin position="163"/>
        <end position="174"/>
    </location>
</feature>
<evidence type="ECO:0000256" key="7">
    <source>
        <dbReference type="SAM" id="Phobius"/>
    </source>
</evidence>